<protein>
    <recommendedName>
        <fullName evidence="4">Dienelactone hydrolase</fullName>
    </recommendedName>
</protein>
<dbReference type="InterPro" id="IPR029058">
    <property type="entry name" value="AB_hydrolase_fold"/>
</dbReference>
<accession>A0A330H5Q4</accession>
<dbReference type="Proteomes" id="UP000251956">
    <property type="component" value="Unassembled WGS sequence"/>
</dbReference>
<dbReference type="OrthoDB" id="9955at2"/>
<comment type="caution">
    <text evidence="2">The sequence shown here is derived from an EMBL/GenBank/DDBJ whole genome shotgun (WGS) entry which is preliminary data.</text>
</comment>
<evidence type="ECO:0000313" key="3">
    <source>
        <dbReference type="Proteomes" id="UP000251956"/>
    </source>
</evidence>
<evidence type="ECO:0000313" key="2">
    <source>
        <dbReference type="EMBL" id="RAZ78431.1"/>
    </source>
</evidence>
<reference evidence="2 3" key="1">
    <citation type="submission" date="2018-07" db="EMBL/GenBank/DDBJ databases">
        <title>Diversity of Mesorhizobium strains in Brazil.</title>
        <authorList>
            <person name="Helene L.C.F."/>
            <person name="Dall'Agnol R."/>
            <person name="Delamuta J.R.M."/>
            <person name="Hungria M."/>
        </authorList>
    </citation>
    <scope>NUCLEOTIDE SEQUENCE [LARGE SCALE GENOMIC DNA]</scope>
    <source>
        <strain evidence="2 3">CNPSo 3140</strain>
    </source>
</reference>
<dbReference type="Gene3D" id="3.40.50.1820">
    <property type="entry name" value="alpha/beta hydrolase"/>
    <property type="match status" value="1"/>
</dbReference>
<gene>
    <name evidence="2" type="ORF">DPM35_07630</name>
</gene>
<name>A0A330H5Q4_9HYPH</name>
<organism evidence="2 3">
    <name type="scientific">Mesorhizobium atlanticum</name>
    <dbReference type="NCBI Taxonomy" id="2233532"/>
    <lineage>
        <taxon>Bacteria</taxon>
        <taxon>Pseudomonadati</taxon>
        <taxon>Pseudomonadota</taxon>
        <taxon>Alphaproteobacteria</taxon>
        <taxon>Hyphomicrobiales</taxon>
        <taxon>Phyllobacteriaceae</taxon>
        <taxon>Mesorhizobium</taxon>
    </lineage>
</organism>
<dbReference type="PANTHER" id="PTHR22946:SF9">
    <property type="entry name" value="POLYKETIDE TRANSFERASE AF380"/>
    <property type="match status" value="1"/>
</dbReference>
<sequence length="365" mass="38437">MGRFTLLLTGFVLWFAAFVTPINAEDYTKPGPFPVGLQKFTFSDTSGKHSMAAMVWYPAAGPAPAPTATPMDLNDAPAATTGPYPLVVVIHGLSGVGMMFGSVGRHLASHGFVVAAADYDTGPFDDDGGLRADRELVWLLYNRPSNVVRVIAYVDMLSAPGGKLAGVIDTSRIGVWGLSTGGTTAFQAAGAQIDFRALDTWCAANKGDTEAAETCQFVGHEQDIAAHYGVADPFAAPMPPIWDKRVAAVVAAAPGGELHVFGDKGIAAVKQPTLIMFASDDTVVSPKLNALWAYDSIGSPDKALAIFDHGGHTLFMNSLKPNFHEATALATTFFLAILKGKPADRAAAMHDAASLQGLSYRSTLH</sequence>
<dbReference type="EMBL" id="QMBQ01000002">
    <property type="protein sequence ID" value="RAZ78431.1"/>
    <property type="molecule type" value="Genomic_DNA"/>
</dbReference>
<proteinExistence type="predicted"/>
<dbReference type="RefSeq" id="WP_112126677.1">
    <property type="nucleotide sequence ID" value="NZ_QMBQ01000002.1"/>
</dbReference>
<keyword evidence="1" id="KW-0378">Hydrolase</keyword>
<keyword evidence="3" id="KW-1185">Reference proteome</keyword>
<dbReference type="PANTHER" id="PTHR22946">
    <property type="entry name" value="DIENELACTONE HYDROLASE DOMAIN-CONTAINING PROTEIN-RELATED"/>
    <property type="match status" value="1"/>
</dbReference>
<dbReference type="AlphaFoldDB" id="A0A330H5Q4"/>
<evidence type="ECO:0000256" key="1">
    <source>
        <dbReference type="ARBA" id="ARBA00022801"/>
    </source>
</evidence>
<dbReference type="GO" id="GO:0052689">
    <property type="term" value="F:carboxylic ester hydrolase activity"/>
    <property type="evidence" value="ECO:0007669"/>
    <property type="project" value="UniProtKB-ARBA"/>
</dbReference>
<dbReference type="SUPFAM" id="SSF53474">
    <property type="entry name" value="alpha/beta-Hydrolases"/>
    <property type="match status" value="1"/>
</dbReference>
<dbReference type="InterPro" id="IPR050261">
    <property type="entry name" value="FrsA_esterase"/>
</dbReference>
<dbReference type="Pfam" id="PF03403">
    <property type="entry name" value="PAF-AH_p_II"/>
    <property type="match status" value="1"/>
</dbReference>
<evidence type="ECO:0008006" key="4">
    <source>
        <dbReference type="Google" id="ProtNLM"/>
    </source>
</evidence>